<dbReference type="GO" id="GO:0062101">
    <property type="term" value="F:peptidyl-aspartic acid 3-dioxygenase activity"/>
    <property type="evidence" value="ECO:0007669"/>
    <property type="project" value="InterPro"/>
</dbReference>
<dbReference type="GO" id="GO:0005783">
    <property type="term" value="C:endoplasmic reticulum"/>
    <property type="evidence" value="ECO:0007669"/>
    <property type="project" value="TreeGrafter"/>
</dbReference>
<proteinExistence type="inferred from homology"/>
<dbReference type="SUPFAM" id="SSF51197">
    <property type="entry name" value="Clavaminate synthase-like"/>
    <property type="match status" value="1"/>
</dbReference>
<evidence type="ECO:0000256" key="1">
    <source>
        <dbReference type="ARBA" id="ARBA00007730"/>
    </source>
</evidence>
<dbReference type="EMBL" id="OD003499">
    <property type="protein sequence ID" value="CAD7407994.1"/>
    <property type="molecule type" value="Genomic_DNA"/>
</dbReference>
<dbReference type="InterPro" id="IPR039038">
    <property type="entry name" value="ASPH"/>
</dbReference>
<dbReference type="InterPro" id="IPR007803">
    <property type="entry name" value="Asp/Arg/Pro-Hydrxlase"/>
</dbReference>
<name>A0A7R9D4K1_TIMPO</name>
<protein>
    <recommendedName>
        <fullName evidence="2">Aspartyl/asparaginy/proline hydroxylase domain-containing protein</fullName>
    </recommendedName>
</protein>
<evidence type="ECO:0000259" key="2">
    <source>
        <dbReference type="Pfam" id="PF05118"/>
    </source>
</evidence>
<organism evidence="3">
    <name type="scientific">Timema poppense</name>
    <name type="common">Walking stick</name>
    <dbReference type="NCBI Taxonomy" id="170557"/>
    <lineage>
        <taxon>Eukaryota</taxon>
        <taxon>Metazoa</taxon>
        <taxon>Ecdysozoa</taxon>
        <taxon>Arthropoda</taxon>
        <taxon>Hexapoda</taxon>
        <taxon>Insecta</taxon>
        <taxon>Pterygota</taxon>
        <taxon>Neoptera</taxon>
        <taxon>Polyneoptera</taxon>
        <taxon>Phasmatodea</taxon>
        <taxon>Timematodea</taxon>
        <taxon>Timematoidea</taxon>
        <taxon>Timematidae</taxon>
        <taxon>Timema</taxon>
    </lineage>
</organism>
<evidence type="ECO:0000313" key="3">
    <source>
        <dbReference type="EMBL" id="CAD7407994.1"/>
    </source>
</evidence>
<dbReference type="PANTHER" id="PTHR12366:SF29">
    <property type="entry name" value="ASPARTYL BETA-HYDROXYLASE, ISOFORM L"/>
    <property type="match status" value="1"/>
</dbReference>
<dbReference type="Pfam" id="PF05118">
    <property type="entry name" value="Asp_Arg_Hydrox"/>
    <property type="match status" value="1"/>
</dbReference>
<sequence length="103" mass="12323">MHEKTVTAQSHIHDEIQEAGGIKNIHISKKMLDYVTGARKRYHEYLEMKKTRRRTWEEGKILIFDDSFEHEVWHNGSTMRLILIIDVWHPELTEQEKKSLPDI</sequence>
<accession>A0A7R9D4K1</accession>
<reference evidence="3" key="1">
    <citation type="submission" date="2020-11" db="EMBL/GenBank/DDBJ databases">
        <authorList>
            <person name="Tran Van P."/>
        </authorList>
    </citation>
    <scope>NUCLEOTIDE SEQUENCE</scope>
</reference>
<dbReference type="InterPro" id="IPR027443">
    <property type="entry name" value="IPNS-like_sf"/>
</dbReference>
<dbReference type="Gene3D" id="2.60.120.330">
    <property type="entry name" value="B-lactam Antibiotic, Isopenicillin N Synthase, Chain"/>
    <property type="match status" value="1"/>
</dbReference>
<feature type="domain" description="Aspartyl/asparaginy/proline hydroxylase" evidence="2">
    <location>
        <begin position="51"/>
        <end position="90"/>
    </location>
</feature>
<comment type="similarity">
    <text evidence="1">Belongs to the aspartyl/asparaginyl beta-hydroxylase family.</text>
</comment>
<gene>
    <name evidence="3" type="ORF">TPSB3V08_LOCUS6148</name>
</gene>
<dbReference type="PANTHER" id="PTHR12366">
    <property type="entry name" value="ASPARTYL/ASPARAGINYL BETA-HYDROXYLASE"/>
    <property type="match status" value="1"/>
</dbReference>
<dbReference type="AlphaFoldDB" id="A0A7R9D4K1"/>